<dbReference type="Gene3D" id="3.40.50.12710">
    <property type="match status" value="1"/>
</dbReference>
<comment type="caution">
    <text evidence="8">The sequence shown here is derived from an EMBL/GenBank/DDBJ whole genome shotgun (WGS) entry which is preliminary data.</text>
</comment>
<organism evidence="8 9">
    <name type="scientific">Chionoecetes opilio</name>
    <name type="common">Atlantic snow crab</name>
    <name type="synonym">Cancer opilio</name>
    <dbReference type="NCBI Taxonomy" id="41210"/>
    <lineage>
        <taxon>Eukaryota</taxon>
        <taxon>Metazoa</taxon>
        <taxon>Ecdysozoa</taxon>
        <taxon>Arthropoda</taxon>
        <taxon>Crustacea</taxon>
        <taxon>Multicrustacea</taxon>
        <taxon>Malacostraca</taxon>
        <taxon>Eumalacostraca</taxon>
        <taxon>Eucarida</taxon>
        <taxon>Decapoda</taxon>
        <taxon>Pleocyemata</taxon>
        <taxon>Brachyura</taxon>
        <taxon>Eubrachyura</taxon>
        <taxon>Majoidea</taxon>
        <taxon>Majidae</taxon>
        <taxon>Chionoecetes</taxon>
    </lineage>
</organism>
<dbReference type="InterPro" id="IPR029063">
    <property type="entry name" value="SAM-dependent_MTases_sf"/>
</dbReference>
<keyword evidence="5 7" id="KW-0496">Mitochondrion</keyword>
<dbReference type="AlphaFoldDB" id="A0A8J4XV84"/>
<evidence type="ECO:0000256" key="4">
    <source>
        <dbReference type="ARBA" id="ARBA00022679"/>
    </source>
</evidence>
<accession>A0A8J4XV84</accession>
<comment type="subcellular location">
    <subcellularLocation>
        <location evidence="1 7">Mitochondrion</location>
    </subcellularLocation>
</comment>
<comment type="similarity">
    <text evidence="2 7">Belongs to the NDUFAF7 family.</text>
</comment>
<protein>
    <recommendedName>
        <fullName evidence="7">Protein arginine methyltransferase NDUFAF7</fullName>
        <ecNumber evidence="7">2.1.1.320</ecNumber>
    </recommendedName>
</protein>
<evidence type="ECO:0000256" key="7">
    <source>
        <dbReference type="RuleBase" id="RU364114"/>
    </source>
</evidence>
<evidence type="ECO:0000256" key="6">
    <source>
        <dbReference type="ARBA" id="ARBA00048612"/>
    </source>
</evidence>
<evidence type="ECO:0000313" key="9">
    <source>
        <dbReference type="Proteomes" id="UP000770661"/>
    </source>
</evidence>
<evidence type="ECO:0000256" key="5">
    <source>
        <dbReference type="ARBA" id="ARBA00023128"/>
    </source>
</evidence>
<sequence>MDNVAAQHRHPGHIQGLAAQRAAVNAGVLMLRRPGWWGLRGREACVGQLLSIPQFAALITARGLGHGRGGARRLLATTTLAAAPSPQATKSSETPLLKQIQARIKFSGPLTIQEYMKEVLINPISGYYSTSKDMFGTDGDYITSPEISQMFGEVKTHNFMPSVEQFVLTELVGVWLLSEWYKLGSPKPLQLVEMGPGRGTLMHDVLMVLSRFGLSGEDISVHLVEVSEELSVKQEKKLCNGESSSQVQSQDELYYKTSTSSTGSSIFWYRHLSLVPKLFTIFLAHEFFDVLPIHKMQRTKEGWREVLIDIDEGDGPHHLHYVLSNAPTPATKIFTEDEDPNASLEASPEAAVLCKEVAGRMEGHGGIALIIDYGHDGKDTDTFRAYKNHQQQDPLREPGTADLTADVDFDFLKEQVKEQLVTFGPVTQSSFLTNMGIETRLQNLLKDCKPEERRNLISGFRMLTEPPTGASSSRVL</sequence>
<dbReference type="InterPro" id="IPR038375">
    <property type="entry name" value="NDUFAF7_sf"/>
</dbReference>
<dbReference type="SUPFAM" id="SSF53335">
    <property type="entry name" value="S-adenosyl-L-methionine-dependent methyltransferases"/>
    <property type="match status" value="1"/>
</dbReference>
<dbReference type="EMBL" id="JACEEZ010021046">
    <property type="protein sequence ID" value="KAG0713817.1"/>
    <property type="molecule type" value="Genomic_DNA"/>
</dbReference>
<dbReference type="GO" id="GO:0005739">
    <property type="term" value="C:mitochondrion"/>
    <property type="evidence" value="ECO:0007669"/>
    <property type="project" value="UniProtKB-SubCell"/>
</dbReference>
<keyword evidence="9" id="KW-1185">Reference proteome</keyword>
<dbReference type="GO" id="GO:0032259">
    <property type="term" value="P:methylation"/>
    <property type="evidence" value="ECO:0007669"/>
    <property type="project" value="UniProtKB-KW"/>
</dbReference>
<evidence type="ECO:0000256" key="1">
    <source>
        <dbReference type="ARBA" id="ARBA00004173"/>
    </source>
</evidence>
<dbReference type="OrthoDB" id="438553at2759"/>
<comment type="function">
    <text evidence="7">Arginine methyltransferase involved in the assembly or stability of mitochondrial NADH:ubiquinone oxidoreductase complex (complex I).</text>
</comment>
<name>A0A8J4XV84_CHIOP</name>
<dbReference type="GO" id="GO:0035243">
    <property type="term" value="F:protein-arginine omega-N symmetric methyltransferase activity"/>
    <property type="evidence" value="ECO:0007669"/>
    <property type="project" value="UniProtKB-EC"/>
</dbReference>
<reference evidence="8" key="1">
    <citation type="submission" date="2020-07" db="EMBL/GenBank/DDBJ databases">
        <title>The High-quality genome of the commercially important snow crab, Chionoecetes opilio.</title>
        <authorList>
            <person name="Jeong J.-H."/>
            <person name="Ryu S."/>
        </authorList>
    </citation>
    <scope>NUCLEOTIDE SEQUENCE</scope>
    <source>
        <strain evidence="8">MADBK_172401_WGS</strain>
        <tissue evidence="8">Digestive gland</tissue>
    </source>
</reference>
<dbReference type="PANTHER" id="PTHR12049">
    <property type="entry name" value="PROTEIN ARGININE METHYLTRANSFERASE NDUFAF7, MITOCHONDRIAL"/>
    <property type="match status" value="1"/>
</dbReference>
<evidence type="ECO:0000256" key="3">
    <source>
        <dbReference type="ARBA" id="ARBA00022603"/>
    </source>
</evidence>
<dbReference type="PANTHER" id="PTHR12049:SF7">
    <property type="entry name" value="PROTEIN ARGININE METHYLTRANSFERASE NDUFAF7, MITOCHONDRIAL"/>
    <property type="match status" value="1"/>
</dbReference>
<evidence type="ECO:0000313" key="8">
    <source>
        <dbReference type="EMBL" id="KAG0713817.1"/>
    </source>
</evidence>
<comment type="catalytic activity">
    <reaction evidence="6 7">
        <text>L-arginyl-[protein] + 2 S-adenosyl-L-methionine = N(omega),N(omega)'-dimethyl-L-arginyl-[protein] + 2 S-adenosyl-L-homocysteine + 2 H(+)</text>
        <dbReference type="Rhea" id="RHEA:48108"/>
        <dbReference type="Rhea" id="RHEA-COMP:10532"/>
        <dbReference type="Rhea" id="RHEA-COMP:11992"/>
        <dbReference type="ChEBI" id="CHEBI:15378"/>
        <dbReference type="ChEBI" id="CHEBI:29965"/>
        <dbReference type="ChEBI" id="CHEBI:57856"/>
        <dbReference type="ChEBI" id="CHEBI:59789"/>
        <dbReference type="ChEBI" id="CHEBI:88221"/>
        <dbReference type="EC" id="2.1.1.320"/>
    </reaction>
</comment>
<keyword evidence="4 7" id="KW-0808">Transferase</keyword>
<evidence type="ECO:0000256" key="2">
    <source>
        <dbReference type="ARBA" id="ARBA00005891"/>
    </source>
</evidence>
<dbReference type="Pfam" id="PF02636">
    <property type="entry name" value="Methyltransf_28"/>
    <property type="match status" value="1"/>
</dbReference>
<dbReference type="GO" id="GO:0032981">
    <property type="term" value="P:mitochondrial respiratory chain complex I assembly"/>
    <property type="evidence" value="ECO:0007669"/>
    <property type="project" value="TreeGrafter"/>
</dbReference>
<dbReference type="EC" id="2.1.1.320" evidence="7"/>
<keyword evidence="3 7" id="KW-0489">Methyltransferase</keyword>
<gene>
    <name evidence="8" type="primary">ndufaf7_0</name>
    <name evidence="8" type="ORF">GWK47_015348</name>
</gene>
<dbReference type="InterPro" id="IPR003788">
    <property type="entry name" value="NDUFAF7"/>
</dbReference>
<dbReference type="Proteomes" id="UP000770661">
    <property type="component" value="Unassembled WGS sequence"/>
</dbReference>
<proteinExistence type="inferred from homology"/>